<dbReference type="Pfam" id="PF00281">
    <property type="entry name" value="Ribosomal_L5"/>
    <property type="match status" value="1"/>
</dbReference>
<dbReference type="GO" id="GO:0006412">
    <property type="term" value="P:translation"/>
    <property type="evidence" value="ECO:0007669"/>
    <property type="project" value="InterPro"/>
</dbReference>
<evidence type="ECO:0000256" key="4">
    <source>
        <dbReference type="ARBA" id="ARBA00035245"/>
    </source>
</evidence>
<proteinExistence type="inferred from homology"/>
<dbReference type="InterPro" id="IPR022803">
    <property type="entry name" value="Ribosomal_uL5_dom_sf"/>
</dbReference>
<evidence type="ECO:0000256" key="2">
    <source>
        <dbReference type="ARBA" id="ARBA00022980"/>
    </source>
</evidence>
<dbReference type="SUPFAM" id="SSF55282">
    <property type="entry name" value="RL5-like"/>
    <property type="match status" value="1"/>
</dbReference>
<accession>A0A554LWW6</accession>
<evidence type="ECO:0000256" key="6">
    <source>
        <dbReference type="RuleBase" id="RU003930"/>
    </source>
</evidence>
<dbReference type="Proteomes" id="UP000318711">
    <property type="component" value="Unassembled WGS sequence"/>
</dbReference>
<keyword evidence="3 6" id="KW-0687">Ribonucleoprotein</keyword>
<organism evidence="9 10">
    <name type="scientific">Candidatus Berkelbacteria bacterium Licking1014_2</name>
    <dbReference type="NCBI Taxonomy" id="2017146"/>
    <lineage>
        <taxon>Bacteria</taxon>
        <taxon>Candidatus Berkelbacteria</taxon>
    </lineage>
</organism>
<evidence type="ECO:0000313" key="9">
    <source>
        <dbReference type="EMBL" id="TSC97363.1"/>
    </source>
</evidence>
<keyword evidence="2 6" id="KW-0689">Ribosomal protein</keyword>
<sequence>MKDKKDKKNKIEKIIISVGYGKIRDKQDMIKKIGQQLTKIAGQKPRVTISKKAISGFKLRQGEPVGYQITLRRKKAVDFFGRMVNSAIPRIRDFRGLKADGFDEKGNYNLGINEQTIFPEITPEESEMVFGMNITIVTTASTPETAKESLIQLGFPFK</sequence>
<dbReference type="GO" id="GO:0005840">
    <property type="term" value="C:ribosome"/>
    <property type="evidence" value="ECO:0007669"/>
    <property type="project" value="UniProtKB-KW"/>
</dbReference>
<dbReference type="PANTHER" id="PTHR11994">
    <property type="entry name" value="60S RIBOSOMAL PROTEIN L11-RELATED"/>
    <property type="match status" value="1"/>
</dbReference>
<dbReference type="PIRSF" id="PIRSF002161">
    <property type="entry name" value="Ribosomal_L5"/>
    <property type="match status" value="1"/>
</dbReference>
<dbReference type="Gene3D" id="3.30.1440.10">
    <property type="match status" value="1"/>
</dbReference>
<evidence type="ECO:0000256" key="1">
    <source>
        <dbReference type="ARBA" id="ARBA00008553"/>
    </source>
</evidence>
<protein>
    <recommendedName>
        <fullName evidence="4">Large ribosomal subunit protein uL5</fullName>
    </recommendedName>
    <alternativeName>
        <fullName evidence="5">50S ribosomal protein L5</fullName>
    </alternativeName>
</protein>
<dbReference type="GO" id="GO:1990904">
    <property type="term" value="C:ribonucleoprotein complex"/>
    <property type="evidence" value="ECO:0007669"/>
    <property type="project" value="UniProtKB-KW"/>
</dbReference>
<dbReference type="InterPro" id="IPR002132">
    <property type="entry name" value="Ribosomal_uL5"/>
</dbReference>
<dbReference type="EMBL" id="VMGL01000005">
    <property type="protein sequence ID" value="TSC97363.1"/>
    <property type="molecule type" value="Genomic_DNA"/>
</dbReference>
<dbReference type="GO" id="GO:0003735">
    <property type="term" value="F:structural constituent of ribosome"/>
    <property type="evidence" value="ECO:0007669"/>
    <property type="project" value="InterPro"/>
</dbReference>
<feature type="domain" description="Large ribosomal subunit protein uL5 C-terminal" evidence="8">
    <location>
        <begin position="64"/>
        <end position="157"/>
    </location>
</feature>
<evidence type="ECO:0000313" key="10">
    <source>
        <dbReference type="Proteomes" id="UP000318711"/>
    </source>
</evidence>
<comment type="similarity">
    <text evidence="1 6">Belongs to the universal ribosomal protein uL5 family.</text>
</comment>
<name>A0A554LWW6_9BACT</name>
<dbReference type="InterPro" id="IPR031309">
    <property type="entry name" value="Ribosomal_uL5_C"/>
</dbReference>
<evidence type="ECO:0000259" key="8">
    <source>
        <dbReference type="Pfam" id="PF00673"/>
    </source>
</evidence>
<dbReference type="Pfam" id="PF00673">
    <property type="entry name" value="Ribosomal_L5_C"/>
    <property type="match status" value="1"/>
</dbReference>
<dbReference type="AlphaFoldDB" id="A0A554LWW6"/>
<evidence type="ECO:0000256" key="5">
    <source>
        <dbReference type="ARBA" id="ARBA00035461"/>
    </source>
</evidence>
<reference evidence="9 10" key="1">
    <citation type="submission" date="2017-07" db="EMBL/GenBank/DDBJ databases">
        <title>Mechanisms for carbon and nitrogen cycling indicate functional differentiation within the Candidate Phyla Radiation.</title>
        <authorList>
            <person name="Danczak R.E."/>
            <person name="Johnston M.D."/>
            <person name="Kenah C."/>
            <person name="Slattery M."/>
            <person name="Wrighton K.C."/>
            <person name="Wilkins M.J."/>
        </authorList>
    </citation>
    <scope>NUCLEOTIDE SEQUENCE [LARGE SCALE GENOMIC DNA]</scope>
    <source>
        <strain evidence="9">Licking1014_2</strain>
    </source>
</reference>
<comment type="caution">
    <text evidence="9">The sequence shown here is derived from an EMBL/GenBank/DDBJ whole genome shotgun (WGS) entry which is preliminary data.</text>
</comment>
<dbReference type="FunFam" id="3.30.1440.10:FF:000001">
    <property type="entry name" value="50S ribosomal protein L5"/>
    <property type="match status" value="1"/>
</dbReference>
<gene>
    <name evidence="9" type="ORF">CEN88_71</name>
</gene>
<evidence type="ECO:0000256" key="3">
    <source>
        <dbReference type="ARBA" id="ARBA00023274"/>
    </source>
</evidence>
<feature type="domain" description="Large ribosomal subunit protein uL5 N-terminal" evidence="7">
    <location>
        <begin position="10"/>
        <end position="60"/>
    </location>
</feature>
<dbReference type="InterPro" id="IPR031310">
    <property type="entry name" value="Ribosomal_uL5_N"/>
</dbReference>
<evidence type="ECO:0000259" key="7">
    <source>
        <dbReference type="Pfam" id="PF00281"/>
    </source>
</evidence>